<keyword evidence="5" id="KW-1185">Reference proteome</keyword>
<gene>
    <name evidence="4" type="ORF">K239x_51130</name>
</gene>
<sequence length="210" mass="23445">MTSSENKSDEISDEERQHDLKVKGTPLDAEETAATKFRQEIASKQAGLDDFEPEENLWQGGYSPNAMIGTWVVMGIASIAILILAAMVTQLSWAVALGLIVLLWIIGGLLYGYRRLGFHYQLTTQRFIHQTGIFTRQTDRIEVIDIDDVSYSQGPIQRAFGVGTIQLTGSDRTHPTLSMNGIAKVKEVSGLIDDIRRAERRKRSLHIESI</sequence>
<feature type="region of interest" description="Disordered" evidence="1">
    <location>
        <begin position="1"/>
        <end position="28"/>
    </location>
</feature>
<dbReference type="AlphaFoldDB" id="A0A517P142"/>
<evidence type="ECO:0000259" key="3">
    <source>
        <dbReference type="Pfam" id="PF03703"/>
    </source>
</evidence>
<evidence type="ECO:0000256" key="2">
    <source>
        <dbReference type="SAM" id="Phobius"/>
    </source>
</evidence>
<keyword evidence="2" id="KW-0472">Membrane</keyword>
<name>A0A517P142_9BACT</name>
<dbReference type="Pfam" id="PF03703">
    <property type="entry name" value="bPH_2"/>
    <property type="match status" value="1"/>
</dbReference>
<feature type="transmembrane region" description="Helical" evidence="2">
    <location>
        <begin position="66"/>
        <end position="87"/>
    </location>
</feature>
<proteinExistence type="predicted"/>
<accession>A0A517P142</accession>
<organism evidence="4 5">
    <name type="scientific">Stieleria marina</name>
    <dbReference type="NCBI Taxonomy" id="1930275"/>
    <lineage>
        <taxon>Bacteria</taxon>
        <taxon>Pseudomonadati</taxon>
        <taxon>Planctomycetota</taxon>
        <taxon>Planctomycetia</taxon>
        <taxon>Pirellulales</taxon>
        <taxon>Pirellulaceae</taxon>
        <taxon>Stieleria</taxon>
    </lineage>
</organism>
<protein>
    <submittedName>
        <fullName evidence="4">Bacterial membrane flanked domain protein</fullName>
    </submittedName>
</protein>
<keyword evidence="2" id="KW-0812">Transmembrane</keyword>
<evidence type="ECO:0000256" key="1">
    <source>
        <dbReference type="SAM" id="MobiDB-lite"/>
    </source>
</evidence>
<dbReference type="Proteomes" id="UP000319817">
    <property type="component" value="Chromosome"/>
</dbReference>
<evidence type="ECO:0000313" key="4">
    <source>
        <dbReference type="EMBL" id="QDT13097.1"/>
    </source>
</evidence>
<dbReference type="InterPro" id="IPR005182">
    <property type="entry name" value="YdbS-like_PH"/>
</dbReference>
<feature type="compositionally biased region" description="Basic and acidic residues" evidence="1">
    <location>
        <begin position="1"/>
        <end position="22"/>
    </location>
</feature>
<dbReference type="PANTHER" id="PTHR37938">
    <property type="entry name" value="BLL0215 PROTEIN"/>
    <property type="match status" value="1"/>
</dbReference>
<dbReference type="EMBL" id="CP036526">
    <property type="protein sequence ID" value="QDT13097.1"/>
    <property type="molecule type" value="Genomic_DNA"/>
</dbReference>
<evidence type="ECO:0000313" key="5">
    <source>
        <dbReference type="Proteomes" id="UP000319817"/>
    </source>
</evidence>
<dbReference type="PANTHER" id="PTHR37938:SF1">
    <property type="entry name" value="BLL0215 PROTEIN"/>
    <property type="match status" value="1"/>
</dbReference>
<feature type="transmembrane region" description="Helical" evidence="2">
    <location>
        <begin position="93"/>
        <end position="113"/>
    </location>
</feature>
<dbReference type="RefSeq" id="WP_145420891.1">
    <property type="nucleotide sequence ID" value="NZ_CP036526.1"/>
</dbReference>
<keyword evidence="2" id="KW-1133">Transmembrane helix</keyword>
<dbReference type="OrthoDB" id="269393at2"/>
<feature type="domain" description="YdbS-like PH" evidence="3">
    <location>
        <begin position="117"/>
        <end position="188"/>
    </location>
</feature>
<reference evidence="4 5" key="1">
    <citation type="submission" date="2019-02" db="EMBL/GenBank/DDBJ databases">
        <title>Deep-cultivation of Planctomycetes and their phenomic and genomic characterization uncovers novel biology.</title>
        <authorList>
            <person name="Wiegand S."/>
            <person name="Jogler M."/>
            <person name="Boedeker C."/>
            <person name="Pinto D."/>
            <person name="Vollmers J."/>
            <person name="Rivas-Marin E."/>
            <person name="Kohn T."/>
            <person name="Peeters S.H."/>
            <person name="Heuer A."/>
            <person name="Rast P."/>
            <person name="Oberbeckmann S."/>
            <person name="Bunk B."/>
            <person name="Jeske O."/>
            <person name="Meyerdierks A."/>
            <person name="Storesund J.E."/>
            <person name="Kallscheuer N."/>
            <person name="Luecker S."/>
            <person name="Lage O.M."/>
            <person name="Pohl T."/>
            <person name="Merkel B.J."/>
            <person name="Hornburger P."/>
            <person name="Mueller R.-W."/>
            <person name="Bruemmer F."/>
            <person name="Labrenz M."/>
            <person name="Spormann A.M."/>
            <person name="Op den Camp H."/>
            <person name="Overmann J."/>
            <person name="Amann R."/>
            <person name="Jetten M.S.M."/>
            <person name="Mascher T."/>
            <person name="Medema M.H."/>
            <person name="Devos D.P."/>
            <person name="Kaster A.-K."/>
            <person name="Ovreas L."/>
            <person name="Rohde M."/>
            <person name="Galperin M.Y."/>
            <person name="Jogler C."/>
        </authorList>
    </citation>
    <scope>NUCLEOTIDE SEQUENCE [LARGE SCALE GENOMIC DNA]</scope>
    <source>
        <strain evidence="4 5">K23_9</strain>
    </source>
</reference>